<dbReference type="InterPro" id="IPR022156">
    <property type="entry name" value="Uncharacterised_YfbK_N"/>
</dbReference>
<sequence length="693" mass="75746">MEKDRLLDELLKEHAKNGKRDDEAFLRELEEKIAEKGKVIEMPAKGLSAGTRWALGTGVAACLALGIGASYFWGTEEKDIIARHDVEVTSDAGAVSGRKNVVDELGEVRDRKPSAPALSEPSVVAERESAMVLEGRVDRQLAVEDLSLSADGDLADSFGKDHMKGKSDYPYAKKVPASPGFVAAQGVRRSMESNLSAPPAAEMHCFPVPGKPYQAMSGERYGELADNQWTAPVDERSSLSTFAVDVDTASYANVRRMINYGQQIPADSVRIEEMINYFDYQYSQPTAEHPFAVQVDSMAAPWERKHRLVRVGIQGKDIVRTERPAANLVFLLDVSGSMNSQDKLPLLKKSMQYLLEELDENDTVSIVVYAGASGLALPATAVDDIGRQTILQKMDSLSAGGSTAGGAGIQLAYKVAKEQFKKGGVNRILLATDGDFNVGVSDNKSLTKMVKERAKEGTYISVLGFGQGNINDAMLESITNNGNGNYNYIDSIKEGRKVLLEDMMGTMVTIAKDVKVQVQMNPSKVKAYRLIGYANRMLPAEAFLDKTVDAGEIGAGHTVTALYEIIPADGKPFGDQVDGSRYFEGEEKTPMPKMKESDELCFVKLAYKQPEQKVDDESSYFSVPFVDGKNEVSEDMQFAASVALFGMQLRQSEYKGAGDLDMVLDLAKKGKGADGKGQRAEFIQLVEKYQQRE</sequence>
<dbReference type="InterPro" id="IPR002035">
    <property type="entry name" value="VWF_A"/>
</dbReference>
<evidence type="ECO:0000313" key="3">
    <source>
        <dbReference type="Proteomes" id="UP001597297"/>
    </source>
</evidence>
<dbReference type="Pfam" id="PF12450">
    <property type="entry name" value="vWF_A"/>
    <property type="match status" value="1"/>
</dbReference>
<dbReference type="Pfam" id="PF00092">
    <property type="entry name" value="VWA"/>
    <property type="match status" value="1"/>
</dbReference>
<keyword evidence="3" id="KW-1185">Reference proteome</keyword>
<accession>A0ABW5E1T7</accession>
<dbReference type="Proteomes" id="UP001597297">
    <property type="component" value="Unassembled WGS sequence"/>
</dbReference>
<dbReference type="Pfam" id="PF12034">
    <property type="entry name" value="YfbK_C"/>
    <property type="match status" value="1"/>
</dbReference>
<organism evidence="2 3">
    <name type="scientific">Rubritalea spongiae</name>
    <dbReference type="NCBI Taxonomy" id="430797"/>
    <lineage>
        <taxon>Bacteria</taxon>
        <taxon>Pseudomonadati</taxon>
        <taxon>Verrucomicrobiota</taxon>
        <taxon>Verrucomicrobiia</taxon>
        <taxon>Verrucomicrobiales</taxon>
        <taxon>Rubritaleaceae</taxon>
        <taxon>Rubritalea</taxon>
    </lineage>
</organism>
<gene>
    <name evidence="2" type="ORF">ACFSQZ_02045</name>
</gene>
<proteinExistence type="predicted"/>
<dbReference type="PANTHER" id="PTHR10579:SF43">
    <property type="entry name" value="ZINC FINGER (C3HC4-TYPE RING FINGER) FAMILY PROTEIN"/>
    <property type="match status" value="1"/>
</dbReference>
<dbReference type="SMART" id="SM00327">
    <property type="entry name" value="VWA"/>
    <property type="match status" value="1"/>
</dbReference>
<dbReference type="Gene3D" id="3.40.50.410">
    <property type="entry name" value="von Willebrand factor, type A domain"/>
    <property type="match status" value="1"/>
</dbReference>
<comment type="caution">
    <text evidence="2">The sequence shown here is derived from an EMBL/GenBank/DDBJ whole genome shotgun (WGS) entry which is preliminary data.</text>
</comment>
<dbReference type="RefSeq" id="WP_377094989.1">
    <property type="nucleotide sequence ID" value="NZ_JBHSJM010000001.1"/>
</dbReference>
<dbReference type="PANTHER" id="PTHR10579">
    <property type="entry name" value="CALCIUM-ACTIVATED CHLORIDE CHANNEL REGULATOR"/>
    <property type="match status" value="1"/>
</dbReference>
<dbReference type="EMBL" id="JBHUJC010000003">
    <property type="protein sequence ID" value="MFD2275238.1"/>
    <property type="molecule type" value="Genomic_DNA"/>
</dbReference>
<evidence type="ECO:0000259" key="1">
    <source>
        <dbReference type="PROSITE" id="PS50234"/>
    </source>
</evidence>
<feature type="domain" description="VWFA" evidence="1">
    <location>
        <begin position="327"/>
        <end position="507"/>
    </location>
</feature>
<dbReference type="SUPFAM" id="SSF53300">
    <property type="entry name" value="vWA-like"/>
    <property type="match status" value="1"/>
</dbReference>
<evidence type="ECO:0000313" key="2">
    <source>
        <dbReference type="EMBL" id="MFD2275238.1"/>
    </source>
</evidence>
<dbReference type="InterPro" id="IPR036465">
    <property type="entry name" value="vWFA_dom_sf"/>
</dbReference>
<dbReference type="InterPro" id="IPR021908">
    <property type="entry name" value="YfbK_C"/>
</dbReference>
<dbReference type="InterPro" id="IPR051266">
    <property type="entry name" value="CLCR"/>
</dbReference>
<dbReference type="PROSITE" id="PS50234">
    <property type="entry name" value="VWFA"/>
    <property type="match status" value="1"/>
</dbReference>
<name>A0ABW5E1T7_9BACT</name>
<reference evidence="3" key="1">
    <citation type="journal article" date="2019" name="Int. J. Syst. Evol. Microbiol.">
        <title>The Global Catalogue of Microorganisms (GCM) 10K type strain sequencing project: providing services to taxonomists for standard genome sequencing and annotation.</title>
        <authorList>
            <consortium name="The Broad Institute Genomics Platform"/>
            <consortium name="The Broad Institute Genome Sequencing Center for Infectious Disease"/>
            <person name="Wu L."/>
            <person name="Ma J."/>
        </authorList>
    </citation>
    <scope>NUCLEOTIDE SEQUENCE [LARGE SCALE GENOMIC DNA]</scope>
    <source>
        <strain evidence="3">JCM 16545</strain>
    </source>
</reference>
<protein>
    <submittedName>
        <fullName evidence="2">von Willebrand factor type A domain-containing protein</fullName>
    </submittedName>
</protein>